<evidence type="ECO:0000256" key="2">
    <source>
        <dbReference type="ARBA" id="ARBA00023125"/>
    </source>
</evidence>
<sequence>MPDVKHFDPDAVLDTVVRLFWRQGLATTGIQDVVNATGLNRSSLYATFGGKQELYRAALERYVDSRSRPALGKLEEDGRGLPAIAEFFTGLIETRCTGEYARWGCMVSNAHAGTENSDPEVQAILDRQHERLREALHTAVVSAQRQHQLADGTDADTAADVLALLAHGVNLRSRAGADAQQLHTTVAAAIAAVTGTTQA</sequence>
<reference evidence="6" key="2">
    <citation type="submission" date="2020-09" db="EMBL/GenBank/DDBJ databases">
        <authorList>
            <person name="Sun Q."/>
            <person name="Ohkuma M."/>
        </authorList>
    </citation>
    <scope>NUCLEOTIDE SEQUENCE</scope>
    <source>
        <strain evidence="6">JCM 4369</strain>
    </source>
</reference>
<evidence type="ECO:0000313" key="6">
    <source>
        <dbReference type="EMBL" id="GGV20191.1"/>
    </source>
</evidence>
<dbReference type="PROSITE" id="PS50977">
    <property type="entry name" value="HTH_TETR_2"/>
    <property type="match status" value="1"/>
</dbReference>
<keyword evidence="3" id="KW-0804">Transcription</keyword>
<evidence type="ECO:0000256" key="4">
    <source>
        <dbReference type="PROSITE-ProRule" id="PRU00335"/>
    </source>
</evidence>
<evidence type="ECO:0000313" key="7">
    <source>
        <dbReference type="Proteomes" id="UP000618795"/>
    </source>
</evidence>
<feature type="DNA-binding region" description="H-T-H motif" evidence="4">
    <location>
        <begin position="29"/>
        <end position="48"/>
    </location>
</feature>
<dbReference type="Gene3D" id="1.10.10.60">
    <property type="entry name" value="Homeodomain-like"/>
    <property type="match status" value="1"/>
</dbReference>
<gene>
    <name evidence="6" type="ORF">GCM10010260_70350</name>
</gene>
<dbReference type="InterPro" id="IPR001647">
    <property type="entry name" value="HTH_TetR"/>
</dbReference>
<evidence type="ECO:0000256" key="1">
    <source>
        <dbReference type="ARBA" id="ARBA00023015"/>
    </source>
</evidence>
<dbReference type="Proteomes" id="UP000618795">
    <property type="component" value="Unassembled WGS sequence"/>
</dbReference>
<dbReference type="EMBL" id="BMTD01000021">
    <property type="protein sequence ID" value="GGV20191.1"/>
    <property type="molecule type" value="Genomic_DNA"/>
</dbReference>
<dbReference type="InterPro" id="IPR009057">
    <property type="entry name" value="Homeodomain-like_sf"/>
</dbReference>
<comment type="caution">
    <text evidence="6">The sequence shown here is derived from an EMBL/GenBank/DDBJ whole genome shotgun (WGS) entry which is preliminary data.</text>
</comment>
<dbReference type="SUPFAM" id="SSF46689">
    <property type="entry name" value="Homeodomain-like"/>
    <property type="match status" value="1"/>
</dbReference>
<reference evidence="6" key="1">
    <citation type="journal article" date="2014" name="Int. J. Syst. Evol. Microbiol.">
        <title>Complete genome sequence of Corynebacterium casei LMG S-19264T (=DSM 44701T), isolated from a smear-ripened cheese.</title>
        <authorList>
            <consortium name="US DOE Joint Genome Institute (JGI-PGF)"/>
            <person name="Walter F."/>
            <person name="Albersmeier A."/>
            <person name="Kalinowski J."/>
            <person name="Ruckert C."/>
        </authorList>
    </citation>
    <scope>NUCLEOTIDE SEQUENCE</scope>
    <source>
        <strain evidence="6">JCM 4369</strain>
    </source>
</reference>
<dbReference type="Gene3D" id="1.10.357.10">
    <property type="entry name" value="Tetracycline Repressor, domain 2"/>
    <property type="match status" value="1"/>
</dbReference>
<dbReference type="InterPro" id="IPR011075">
    <property type="entry name" value="TetR_C"/>
</dbReference>
<accession>A0A918IJ40</accession>
<protein>
    <submittedName>
        <fullName evidence="6">TetR family transcriptional regulator</fullName>
    </submittedName>
</protein>
<keyword evidence="7" id="KW-1185">Reference proteome</keyword>
<evidence type="ECO:0000256" key="3">
    <source>
        <dbReference type="ARBA" id="ARBA00023163"/>
    </source>
</evidence>
<feature type="domain" description="HTH tetR-type" evidence="5">
    <location>
        <begin position="6"/>
        <end position="66"/>
    </location>
</feature>
<dbReference type="SUPFAM" id="SSF48498">
    <property type="entry name" value="Tetracyclin repressor-like, C-terminal domain"/>
    <property type="match status" value="1"/>
</dbReference>
<dbReference type="RefSeq" id="WP_191877525.1">
    <property type="nucleotide sequence ID" value="NZ_BMTD01000021.1"/>
</dbReference>
<dbReference type="Pfam" id="PF00440">
    <property type="entry name" value="TetR_N"/>
    <property type="match status" value="1"/>
</dbReference>
<evidence type="ECO:0000259" key="5">
    <source>
        <dbReference type="PROSITE" id="PS50977"/>
    </source>
</evidence>
<keyword evidence="2 4" id="KW-0238">DNA-binding</keyword>
<keyword evidence="1" id="KW-0805">Transcription regulation</keyword>
<dbReference type="PANTHER" id="PTHR47506:SF1">
    <property type="entry name" value="HTH-TYPE TRANSCRIPTIONAL REGULATOR YJDC"/>
    <property type="match status" value="1"/>
</dbReference>
<proteinExistence type="predicted"/>
<dbReference type="InterPro" id="IPR036271">
    <property type="entry name" value="Tet_transcr_reg_TetR-rel_C_sf"/>
</dbReference>
<dbReference type="Pfam" id="PF16925">
    <property type="entry name" value="TetR_C_13"/>
    <property type="match status" value="1"/>
</dbReference>
<name>A0A918IJ40_9ACTN</name>
<dbReference type="AlphaFoldDB" id="A0A918IJ40"/>
<dbReference type="GO" id="GO:0003677">
    <property type="term" value="F:DNA binding"/>
    <property type="evidence" value="ECO:0007669"/>
    <property type="project" value="UniProtKB-UniRule"/>
</dbReference>
<organism evidence="6 7">
    <name type="scientific">Streptomyces filipinensis</name>
    <dbReference type="NCBI Taxonomy" id="66887"/>
    <lineage>
        <taxon>Bacteria</taxon>
        <taxon>Bacillati</taxon>
        <taxon>Actinomycetota</taxon>
        <taxon>Actinomycetes</taxon>
        <taxon>Kitasatosporales</taxon>
        <taxon>Streptomycetaceae</taxon>
        <taxon>Streptomyces</taxon>
    </lineage>
</organism>
<dbReference type="PANTHER" id="PTHR47506">
    <property type="entry name" value="TRANSCRIPTIONAL REGULATORY PROTEIN"/>
    <property type="match status" value="1"/>
</dbReference>